<protein>
    <submittedName>
        <fullName evidence="1">Uncharacterized protein</fullName>
    </submittedName>
</protein>
<keyword evidence="2" id="KW-1185">Reference proteome</keyword>
<name>A0ACC0UEX0_9AGAM</name>
<dbReference type="EMBL" id="JAGFNK010000060">
    <property type="protein sequence ID" value="KAI9509604.1"/>
    <property type="molecule type" value="Genomic_DNA"/>
</dbReference>
<evidence type="ECO:0000313" key="2">
    <source>
        <dbReference type="Proteomes" id="UP001207468"/>
    </source>
</evidence>
<gene>
    <name evidence="1" type="ORF">F5148DRAFT_735341</name>
</gene>
<evidence type="ECO:0000313" key="1">
    <source>
        <dbReference type="EMBL" id="KAI9509604.1"/>
    </source>
</evidence>
<reference evidence="1" key="1">
    <citation type="submission" date="2021-03" db="EMBL/GenBank/DDBJ databases">
        <title>Evolutionary priming and transition to the ectomycorrhizal habit in an iconic lineage of mushroom-forming fungi: is preadaptation a requirement?</title>
        <authorList>
            <consortium name="DOE Joint Genome Institute"/>
            <person name="Looney B.P."/>
            <person name="Miyauchi S."/>
            <person name="Morin E."/>
            <person name="Drula E."/>
            <person name="Courty P.E."/>
            <person name="Chicoki N."/>
            <person name="Fauchery L."/>
            <person name="Kohler A."/>
            <person name="Kuo A."/>
            <person name="LaButti K."/>
            <person name="Pangilinan J."/>
            <person name="Lipzen A."/>
            <person name="Riley R."/>
            <person name="Andreopoulos W."/>
            <person name="He G."/>
            <person name="Johnson J."/>
            <person name="Barry K.W."/>
            <person name="Grigoriev I.V."/>
            <person name="Nagy L."/>
            <person name="Hibbett D."/>
            <person name="Henrissat B."/>
            <person name="Matheny P.B."/>
            <person name="Labbe J."/>
            <person name="Martin A.F."/>
        </authorList>
    </citation>
    <scope>NUCLEOTIDE SEQUENCE</scope>
    <source>
        <strain evidence="1">BPL698</strain>
    </source>
</reference>
<organism evidence="1 2">
    <name type="scientific">Russula earlei</name>
    <dbReference type="NCBI Taxonomy" id="71964"/>
    <lineage>
        <taxon>Eukaryota</taxon>
        <taxon>Fungi</taxon>
        <taxon>Dikarya</taxon>
        <taxon>Basidiomycota</taxon>
        <taxon>Agaricomycotina</taxon>
        <taxon>Agaricomycetes</taxon>
        <taxon>Russulales</taxon>
        <taxon>Russulaceae</taxon>
        <taxon>Russula</taxon>
    </lineage>
</organism>
<dbReference type="Proteomes" id="UP001207468">
    <property type="component" value="Unassembled WGS sequence"/>
</dbReference>
<accession>A0ACC0UEX0</accession>
<comment type="caution">
    <text evidence="1">The sequence shown here is derived from an EMBL/GenBank/DDBJ whole genome shotgun (WGS) entry which is preliminary data.</text>
</comment>
<sequence length="375" mass="39642">MRFSQLVFSVTLAAATVSAGVVVDRRAAFTLQNGKDAQALNKKFQTLTPTSACTSGEVACVHGQLAQCVNGKFALTSCASTLQCVALPLVNKPGTSVTCDTKQDAEARIANTGATGGLVRKSDLEERNVEAGNQKVDNNSTSTEQKKHKKHKHKSHANSTSTSKHTKHKSHTNSTSTSNHKSHINKASASNQTAPAACKAKGKREDVTRFDSDEKLWRRAAQKDLSQVAKSWHDLCEQSGVTLDPKNNPCVVLGGHNGIQALLARADACAQQVNADAMIDFAKQPGVKNSQALIANAIAYRKHPRNALNQHGVTPSTLFCEQAPRNPELQGIVNAQLPGVDPGLFGSPTAGIVAFGAPGTCPFGQKADVATCTCS</sequence>
<proteinExistence type="predicted"/>